<comment type="caution">
    <text evidence="1">The sequence shown here is derived from an EMBL/GenBank/DDBJ whole genome shotgun (WGS) entry which is preliminary data.</text>
</comment>
<dbReference type="Proteomes" id="UP001479290">
    <property type="component" value="Unassembled WGS sequence"/>
</dbReference>
<protein>
    <submittedName>
        <fullName evidence="1">Uncharacterized protein</fullName>
    </submittedName>
</protein>
<proteinExistence type="predicted"/>
<accession>A0AAW2AIF0</accession>
<evidence type="ECO:0000313" key="2">
    <source>
        <dbReference type="Proteomes" id="UP001479290"/>
    </source>
</evidence>
<name>A0AAW2AIF0_CULAL</name>
<gene>
    <name evidence="1" type="ORF">ABG768_025836</name>
</gene>
<dbReference type="EMBL" id="JAWDJR010000007">
    <property type="protein sequence ID" value="KAK9972536.1"/>
    <property type="molecule type" value="Genomic_DNA"/>
</dbReference>
<sequence length="50" mass="5730">MNCRAADPKPGSISAQRCSAQMACLPALHHMKCRLHLEPSWARKRKEERK</sequence>
<dbReference type="AlphaFoldDB" id="A0AAW2AIF0"/>
<reference evidence="1 2" key="1">
    <citation type="submission" date="2024-05" db="EMBL/GenBank/DDBJ databases">
        <title>A high-quality chromosomal-level genome assembly of Topmouth culter (Culter alburnus).</title>
        <authorList>
            <person name="Zhao H."/>
        </authorList>
    </citation>
    <scope>NUCLEOTIDE SEQUENCE [LARGE SCALE GENOMIC DNA]</scope>
    <source>
        <strain evidence="1">CATC2023</strain>
        <tissue evidence="1">Muscle</tissue>
    </source>
</reference>
<evidence type="ECO:0000313" key="1">
    <source>
        <dbReference type="EMBL" id="KAK9972536.1"/>
    </source>
</evidence>
<feature type="non-terminal residue" evidence="1">
    <location>
        <position position="50"/>
    </location>
</feature>
<organism evidence="1 2">
    <name type="scientific">Culter alburnus</name>
    <name type="common">Topmouth culter</name>
    <dbReference type="NCBI Taxonomy" id="194366"/>
    <lineage>
        <taxon>Eukaryota</taxon>
        <taxon>Metazoa</taxon>
        <taxon>Chordata</taxon>
        <taxon>Craniata</taxon>
        <taxon>Vertebrata</taxon>
        <taxon>Euteleostomi</taxon>
        <taxon>Actinopterygii</taxon>
        <taxon>Neopterygii</taxon>
        <taxon>Teleostei</taxon>
        <taxon>Ostariophysi</taxon>
        <taxon>Cypriniformes</taxon>
        <taxon>Xenocyprididae</taxon>
        <taxon>Xenocypridinae</taxon>
        <taxon>Culter</taxon>
    </lineage>
</organism>
<keyword evidence="2" id="KW-1185">Reference proteome</keyword>